<keyword evidence="4" id="KW-1185">Reference proteome</keyword>
<dbReference type="InterPro" id="IPR011032">
    <property type="entry name" value="GroES-like_sf"/>
</dbReference>
<dbReference type="InterPro" id="IPR013149">
    <property type="entry name" value="ADH-like_C"/>
</dbReference>
<dbReference type="SMART" id="SM00829">
    <property type="entry name" value="PKS_ER"/>
    <property type="match status" value="1"/>
</dbReference>
<proteinExistence type="predicted"/>
<evidence type="ECO:0000259" key="2">
    <source>
        <dbReference type="SMART" id="SM00829"/>
    </source>
</evidence>
<dbReference type="InterPro" id="IPR013154">
    <property type="entry name" value="ADH-like_N"/>
</dbReference>
<evidence type="ECO:0000313" key="3">
    <source>
        <dbReference type="EMBL" id="SHM91484.1"/>
    </source>
</evidence>
<dbReference type="AlphaFoldDB" id="A0A1M7MKL3"/>
<reference evidence="3 4" key="1">
    <citation type="submission" date="2016-11" db="EMBL/GenBank/DDBJ databases">
        <authorList>
            <person name="Jaros S."/>
            <person name="Januszkiewicz K."/>
            <person name="Wedrychowicz H."/>
        </authorList>
    </citation>
    <scope>NUCLEOTIDE SEQUENCE [LARGE SCALE GENOMIC DNA]</scope>
    <source>
        <strain evidence="3 4">DSM 22153</strain>
    </source>
</reference>
<feature type="domain" description="Enoyl reductase (ER)" evidence="2">
    <location>
        <begin position="52"/>
        <end position="410"/>
    </location>
</feature>
<dbReference type="STRING" id="735517.SAMN05444272_3448"/>
<dbReference type="CDD" id="cd08246">
    <property type="entry name" value="crotonyl_coA_red"/>
    <property type="match status" value="1"/>
</dbReference>
<dbReference type="InterPro" id="IPR020843">
    <property type="entry name" value="ER"/>
</dbReference>
<dbReference type="InterPro" id="IPR036291">
    <property type="entry name" value="NAD(P)-bd_dom_sf"/>
</dbReference>
<dbReference type="PANTHER" id="PTHR44154:SF1">
    <property type="entry name" value="QUINONE OXIDOREDUCTASE"/>
    <property type="match status" value="1"/>
</dbReference>
<sequence length="431" mass="48063">MTSAAEANDNRTAEIVPMKDLYELGEIPPLGHVPKNMYAWAIRRERHGPPEDAMQLEVVPTWEIGDDEVLVLVMAAGVNYNGIWAGLGEPISPFDVHKAPYHIAGSDASGIVWAVGSKVKRWKVGDEVVIHCNQDDGDDEECNGGDPMFSTSQRIWGYETHDGSFAQYCRVQARQLMPRPQHLTWEESACYTLTLATAYRMLFGHHPHELKPGQNVLVWGASGGLGSYAIQLINTAGANAIGVISDEDKRDFVMSLGAKGVINRKDFNCWGQLPKVNSEEYKTWFNEVRKFGKAIWDITGKGNNVDIVFEHPGESTFPVSTFICKKGGMVVICAGTSGFNCTFDVRYLWMHQKRLQGSHFAHLKQASAANKLMIERRIDPYMSEVFPWDQIPKAHTKMWKNQHAPGNMAVLVNSPVSGLRTFEDVLDAGKR</sequence>
<dbReference type="InterPro" id="IPR051603">
    <property type="entry name" value="Zinc-ADH_QOR/CCCR"/>
</dbReference>
<dbReference type="Gene3D" id="3.90.180.10">
    <property type="entry name" value="Medium-chain alcohol dehydrogenases, catalytic domain"/>
    <property type="match status" value="2"/>
</dbReference>
<keyword evidence="1" id="KW-0521">NADP</keyword>
<organism evidence="3 4">
    <name type="scientific">Roseibium suaedae</name>
    <dbReference type="NCBI Taxonomy" id="735517"/>
    <lineage>
        <taxon>Bacteria</taxon>
        <taxon>Pseudomonadati</taxon>
        <taxon>Pseudomonadota</taxon>
        <taxon>Alphaproteobacteria</taxon>
        <taxon>Hyphomicrobiales</taxon>
        <taxon>Stappiaceae</taxon>
        <taxon>Roseibium</taxon>
    </lineage>
</organism>
<dbReference type="SUPFAM" id="SSF51735">
    <property type="entry name" value="NAD(P)-binding Rossmann-fold domains"/>
    <property type="match status" value="1"/>
</dbReference>
<dbReference type="SUPFAM" id="SSF50129">
    <property type="entry name" value="GroES-like"/>
    <property type="match status" value="1"/>
</dbReference>
<dbReference type="NCBIfam" id="TIGR01751">
    <property type="entry name" value="crot-CoA-red"/>
    <property type="match status" value="1"/>
</dbReference>
<name>A0A1M7MKL3_9HYPH</name>
<evidence type="ECO:0000313" key="4">
    <source>
        <dbReference type="Proteomes" id="UP000186002"/>
    </source>
</evidence>
<accession>A0A1M7MKL3</accession>
<dbReference type="Pfam" id="PF00107">
    <property type="entry name" value="ADH_zinc_N"/>
    <property type="match status" value="1"/>
</dbReference>
<dbReference type="PANTHER" id="PTHR44154">
    <property type="entry name" value="QUINONE OXIDOREDUCTASE"/>
    <property type="match status" value="1"/>
</dbReference>
<dbReference type="Proteomes" id="UP000186002">
    <property type="component" value="Unassembled WGS sequence"/>
</dbReference>
<dbReference type="Gene3D" id="3.40.50.720">
    <property type="entry name" value="NAD(P)-binding Rossmann-like Domain"/>
    <property type="match status" value="1"/>
</dbReference>
<protein>
    <submittedName>
        <fullName evidence="3">Crotonyl-CoA carboxylase/reductase</fullName>
    </submittedName>
</protein>
<dbReference type="GO" id="GO:0043880">
    <property type="term" value="F:crotonyl-CoA reductase activity"/>
    <property type="evidence" value="ECO:0007669"/>
    <property type="project" value="InterPro"/>
</dbReference>
<dbReference type="InterPro" id="IPR010085">
    <property type="entry name" value="Crot_CoA_red"/>
</dbReference>
<evidence type="ECO:0000256" key="1">
    <source>
        <dbReference type="ARBA" id="ARBA00022857"/>
    </source>
</evidence>
<dbReference type="Pfam" id="PF08240">
    <property type="entry name" value="ADH_N"/>
    <property type="match status" value="1"/>
</dbReference>
<dbReference type="RefSeq" id="WP_073014571.1">
    <property type="nucleotide sequence ID" value="NZ_FRBW01000004.1"/>
</dbReference>
<dbReference type="OrthoDB" id="9790818at2"/>
<dbReference type="EMBL" id="FRBW01000004">
    <property type="protein sequence ID" value="SHM91484.1"/>
    <property type="molecule type" value="Genomic_DNA"/>
</dbReference>
<gene>
    <name evidence="3" type="ORF">SAMN05444272_3448</name>
</gene>